<keyword evidence="3" id="KW-0245">EGF-like domain</keyword>
<feature type="domain" description="Bulb-type lectin" evidence="23">
    <location>
        <begin position="32"/>
        <end position="157"/>
    </location>
</feature>
<evidence type="ECO:0000256" key="14">
    <source>
        <dbReference type="ARBA" id="ARBA00023170"/>
    </source>
</evidence>
<dbReference type="GO" id="GO:0005524">
    <property type="term" value="F:ATP binding"/>
    <property type="evidence" value="ECO:0007669"/>
    <property type="project" value="UniProtKB-UniRule"/>
</dbReference>
<dbReference type="InterPro" id="IPR000858">
    <property type="entry name" value="S_locus_glycoprot_dom"/>
</dbReference>
<evidence type="ECO:0000256" key="4">
    <source>
        <dbReference type="ARBA" id="ARBA00022679"/>
    </source>
</evidence>
<comment type="similarity">
    <text evidence="18">Belongs to the protein kinase superfamily. Ser/Thr protein kinase family.</text>
</comment>
<keyword evidence="14" id="KW-0675">Receptor</keyword>
<evidence type="ECO:0000256" key="15">
    <source>
        <dbReference type="ARBA" id="ARBA00023180"/>
    </source>
</evidence>
<dbReference type="Gene3D" id="1.10.510.10">
    <property type="entry name" value="Transferase(Phosphotransferase) domain 1"/>
    <property type="match status" value="2"/>
</dbReference>
<protein>
    <recommendedName>
        <fullName evidence="18">Receptor-like serine/threonine-protein kinase</fullName>
        <ecNumber evidence="18">2.7.11.1</ecNumber>
    </recommendedName>
</protein>
<evidence type="ECO:0000256" key="11">
    <source>
        <dbReference type="ARBA" id="ARBA00022989"/>
    </source>
</evidence>
<dbReference type="PROSITE" id="PS50927">
    <property type="entry name" value="BULB_LECTIN"/>
    <property type="match status" value="1"/>
</dbReference>
<dbReference type="PANTHER" id="PTHR47976">
    <property type="entry name" value="G-TYPE LECTIN S-RECEPTOR-LIKE SERINE/THREONINE-PROTEIN KINASE SD2-5"/>
    <property type="match status" value="1"/>
</dbReference>
<dbReference type="PROSITE" id="PS50948">
    <property type="entry name" value="PAN"/>
    <property type="match status" value="1"/>
</dbReference>
<feature type="chain" id="PRO_5035752192" description="Receptor-like serine/threonine-protein kinase" evidence="21">
    <location>
        <begin position="32"/>
        <end position="740"/>
    </location>
</feature>
<dbReference type="EC" id="2.7.11.1" evidence="18"/>
<dbReference type="GO" id="GO:0048544">
    <property type="term" value="P:recognition of pollen"/>
    <property type="evidence" value="ECO:0007669"/>
    <property type="project" value="InterPro"/>
</dbReference>
<sequence>MEPTRPRSRPVGVLLPCLLLAFCIHGPPSLALDTVSRDQPLSGGQRLVSQGGRFALGFFQPDVTAPDRWYLAIWYNKISKHTPVWIANRGRPISDLNSSKLTISEDGNMVLLDRLESPIWATNITRNISNSTVGVILDTDNFVLAPASNTTYFLWQSFDEPTNVWLPGAKFGWNKVTGHTTRIISWESSIDPSPGYYTLEMDPDDSNQYIQRWNNSEVYWATGKWTGTMFIGVPEMASYPKAEVTYEFVVNDQESYFMYHTNVTTTTAMFHMEVSGQVEAVTWIESQCSVYFVCGSFAICTENAFTFCSCIRGFNKQYEGNWLYGNPRGGCRRNARLECVANRSRNAEVDDFYALAVTKMPDKVWSAVAATADGCKHACLSNCSCAAYFYAGDNCSLWYGDLINLVASIDGSTGHTIYIRLAASEFLSVSTKTGNALPVWALTCGTVLVILGVLLFLTKWFHGKTNKIEGSLVVFRFRLGKGSFGSVYKGMLLDGTLVAVKKLDGLSRGEKQFRGEVSTIGTIQHVNLIRLLGFCSEQSIKVLVYEYMPNGSLDRNIFGSTRAKLSWTIRFQIALGPENVPLDDSFVPKIADFGLAKLFGRDFSRVLTTMRGTIGYLAPEWISGTAITAKADIMSGKRNSACYQQGTETFFPVLVATRLQEGDIKDLFDSEIMRDANLQEVKACKIACWCIQYDENTRPTMREIVQILEGLLDINLPPVPYYLQDLADSFKSSSDEAPHY</sequence>
<feature type="domain" description="Apple" evidence="24">
    <location>
        <begin position="339"/>
        <end position="422"/>
    </location>
</feature>
<organism evidence="25 26">
    <name type="scientific">Panicum virgatum</name>
    <name type="common">Blackwell switchgrass</name>
    <dbReference type="NCBI Taxonomy" id="38727"/>
    <lineage>
        <taxon>Eukaryota</taxon>
        <taxon>Viridiplantae</taxon>
        <taxon>Streptophyta</taxon>
        <taxon>Embryophyta</taxon>
        <taxon>Tracheophyta</taxon>
        <taxon>Spermatophyta</taxon>
        <taxon>Magnoliopsida</taxon>
        <taxon>Liliopsida</taxon>
        <taxon>Poales</taxon>
        <taxon>Poaceae</taxon>
        <taxon>PACMAD clade</taxon>
        <taxon>Panicoideae</taxon>
        <taxon>Panicodae</taxon>
        <taxon>Paniceae</taxon>
        <taxon>Panicinae</taxon>
        <taxon>Panicum</taxon>
        <taxon>Panicum sect. Hiantes</taxon>
    </lineage>
</organism>
<comment type="catalytic activity">
    <reaction evidence="16 18">
        <text>L-threonyl-[protein] + ATP = O-phospho-L-threonyl-[protein] + ADP + H(+)</text>
        <dbReference type="Rhea" id="RHEA:46608"/>
        <dbReference type="Rhea" id="RHEA-COMP:11060"/>
        <dbReference type="Rhea" id="RHEA-COMP:11605"/>
        <dbReference type="ChEBI" id="CHEBI:15378"/>
        <dbReference type="ChEBI" id="CHEBI:30013"/>
        <dbReference type="ChEBI" id="CHEBI:30616"/>
        <dbReference type="ChEBI" id="CHEBI:61977"/>
        <dbReference type="ChEBI" id="CHEBI:456216"/>
        <dbReference type="EC" id="2.7.11.1"/>
    </reaction>
</comment>
<evidence type="ECO:0000256" key="12">
    <source>
        <dbReference type="ARBA" id="ARBA00023136"/>
    </source>
</evidence>
<evidence type="ECO:0000256" key="3">
    <source>
        <dbReference type="ARBA" id="ARBA00022536"/>
    </source>
</evidence>
<dbReference type="Pfam" id="PF08276">
    <property type="entry name" value="PAN_2"/>
    <property type="match status" value="1"/>
</dbReference>
<keyword evidence="4 18" id="KW-0808">Transferase</keyword>
<dbReference type="PROSITE" id="PS00107">
    <property type="entry name" value="PROTEIN_KINASE_ATP"/>
    <property type="match status" value="1"/>
</dbReference>
<dbReference type="SUPFAM" id="SSF51110">
    <property type="entry name" value="alpha-D-mannose-specific plant lectins"/>
    <property type="match status" value="1"/>
</dbReference>
<dbReference type="SMART" id="SM00473">
    <property type="entry name" value="PAN_AP"/>
    <property type="match status" value="1"/>
</dbReference>
<evidence type="ECO:0000256" key="19">
    <source>
        <dbReference type="PROSITE-ProRule" id="PRU10141"/>
    </source>
</evidence>
<evidence type="ECO:0000256" key="7">
    <source>
        <dbReference type="ARBA" id="ARBA00022734"/>
    </source>
</evidence>
<dbReference type="Pfam" id="PF01453">
    <property type="entry name" value="B_lectin"/>
    <property type="match status" value="1"/>
</dbReference>
<accession>A0A8T0SMQ8</accession>
<reference evidence="25" key="1">
    <citation type="submission" date="2020-05" db="EMBL/GenBank/DDBJ databases">
        <title>WGS assembly of Panicum virgatum.</title>
        <authorList>
            <person name="Lovell J.T."/>
            <person name="Jenkins J."/>
            <person name="Shu S."/>
            <person name="Juenger T.E."/>
            <person name="Schmutz J."/>
        </authorList>
    </citation>
    <scope>NUCLEOTIDE SEQUENCE</scope>
    <source>
        <strain evidence="25">AP13</strain>
    </source>
</reference>
<dbReference type="Gene3D" id="2.90.10.10">
    <property type="entry name" value="Bulb-type lectin domain"/>
    <property type="match status" value="1"/>
</dbReference>
<keyword evidence="6 21" id="KW-0732">Signal</keyword>
<evidence type="ECO:0000256" key="10">
    <source>
        <dbReference type="ARBA" id="ARBA00022840"/>
    </source>
</evidence>
<dbReference type="InterPro" id="IPR000719">
    <property type="entry name" value="Prot_kinase_dom"/>
</dbReference>
<evidence type="ECO:0000256" key="9">
    <source>
        <dbReference type="ARBA" id="ARBA00022777"/>
    </source>
</evidence>
<dbReference type="GO" id="GO:0004674">
    <property type="term" value="F:protein serine/threonine kinase activity"/>
    <property type="evidence" value="ECO:0007669"/>
    <property type="project" value="UniProtKB-KW"/>
</dbReference>
<keyword evidence="7" id="KW-0430">Lectin</keyword>
<evidence type="ECO:0000256" key="6">
    <source>
        <dbReference type="ARBA" id="ARBA00022729"/>
    </source>
</evidence>
<dbReference type="InterPro" id="IPR003609">
    <property type="entry name" value="Pan_app"/>
</dbReference>
<keyword evidence="12 20" id="KW-0472">Membrane</keyword>
<evidence type="ECO:0000256" key="20">
    <source>
        <dbReference type="SAM" id="Phobius"/>
    </source>
</evidence>
<keyword evidence="9 18" id="KW-0418">Kinase</keyword>
<dbReference type="Proteomes" id="UP000823388">
    <property type="component" value="Chromosome 5K"/>
</dbReference>
<dbReference type="InterPro" id="IPR024171">
    <property type="entry name" value="SRK-like_kinase"/>
</dbReference>
<keyword evidence="13" id="KW-1015">Disulfide bond</keyword>
<dbReference type="GO" id="GO:0051707">
    <property type="term" value="P:response to other organism"/>
    <property type="evidence" value="ECO:0007669"/>
    <property type="project" value="UniProtKB-ARBA"/>
</dbReference>
<dbReference type="InterPro" id="IPR017441">
    <property type="entry name" value="Protein_kinase_ATP_BS"/>
</dbReference>
<dbReference type="Pfam" id="PF00069">
    <property type="entry name" value="Pkinase"/>
    <property type="match status" value="1"/>
</dbReference>
<evidence type="ECO:0000256" key="21">
    <source>
        <dbReference type="SAM" id="SignalP"/>
    </source>
</evidence>
<dbReference type="PIRSF" id="PIRSF000641">
    <property type="entry name" value="SRK"/>
    <property type="match status" value="1"/>
</dbReference>
<feature type="binding site" evidence="19">
    <location>
        <position position="502"/>
    </location>
    <ligand>
        <name>ATP</name>
        <dbReference type="ChEBI" id="CHEBI:30616"/>
    </ligand>
</feature>
<dbReference type="InterPro" id="IPR011009">
    <property type="entry name" value="Kinase-like_dom_sf"/>
</dbReference>
<dbReference type="SUPFAM" id="SSF56112">
    <property type="entry name" value="Protein kinase-like (PK-like)"/>
    <property type="match status" value="1"/>
</dbReference>
<evidence type="ECO:0000259" key="22">
    <source>
        <dbReference type="PROSITE" id="PS50011"/>
    </source>
</evidence>
<name>A0A8T0SMQ8_PANVG</name>
<keyword evidence="15" id="KW-0325">Glycoprotein</keyword>
<evidence type="ECO:0000256" key="13">
    <source>
        <dbReference type="ARBA" id="ARBA00023157"/>
    </source>
</evidence>
<dbReference type="InterPro" id="IPR001480">
    <property type="entry name" value="Bulb-type_lectin_dom"/>
</dbReference>
<dbReference type="InterPro" id="IPR051343">
    <property type="entry name" value="G-type_lectin_kinases/EP1-like"/>
</dbReference>
<dbReference type="PROSITE" id="PS50011">
    <property type="entry name" value="PROTEIN_KINASE_DOM"/>
    <property type="match status" value="1"/>
</dbReference>
<dbReference type="GO" id="GO:0016020">
    <property type="term" value="C:membrane"/>
    <property type="evidence" value="ECO:0007669"/>
    <property type="project" value="UniProtKB-SubCell"/>
</dbReference>
<dbReference type="CDD" id="cd00028">
    <property type="entry name" value="B_lectin"/>
    <property type="match status" value="1"/>
</dbReference>
<keyword evidence="5 20" id="KW-0812">Transmembrane</keyword>
<evidence type="ECO:0000313" key="26">
    <source>
        <dbReference type="Proteomes" id="UP000823388"/>
    </source>
</evidence>
<evidence type="ECO:0000256" key="2">
    <source>
        <dbReference type="ARBA" id="ARBA00022527"/>
    </source>
</evidence>
<keyword evidence="8 18" id="KW-0547">Nucleotide-binding</keyword>
<keyword evidence="10 18" id="KW-0067">ATP-binding</keyword>
<dbReference type="EMBL" id="CM029045">
    <property type="protein sequence ID" value="KAG2599417.1"/>
    <property type="molecule type" value="Genomic_DNA"/>
</dbReference>
<evidence type="ECO:0000256" key="5">
    <source>
        <dbReference type="ARBA" id="ARBA00022692"/>
    </source>
</evidence>
<proteinExistence type="inferred from homology"/>
<evidence type="ECO:0000256" key="16">
    <source>
        <dbReference type="ARBA" id="ARBA00047899"/>
    </source>
</evidence>
<dbReference type="PANTHER" id="PTHR47976:SF116">
    <property type="entry name" value="RECEPTOR-LIKE SERINE_THREONINE-PROTEIN KINASE"/>
    <property type="match status" value="1"/>
</dbReference>
<feature type="signal peptide" evidence="21">
    <location>
        <begin position="1"/>
        <end position="31"/>
    </location>
</feature>
<evidence type="ECO:0000259" key="23">
    <source>
        <dbReference type="PROSITE" id="PS50927"/>
    </source>
</evidence>
<evidence type="ECO:0000256" key="17">
    <source>
        <dbReference type="ARBA" id="ARBA00048679"/>
    </source>
</evidence>
<comment type="subcellular location">
    <subcellularLocation>
        <location evidence="1">Membrane</location>
        <topology evidence="1">Single-pass type I membrane protein</topology>
    </subcellularLocation>
</comment>
<evidence type="ECO:0000259" key="24">
    <source>
        <dbReference type="PROSITE" id="PS50948"/>
    </source>
</evidence>
<dbReference type="SMART" id="SM00108">
    <property type="entry name" value="B_lectin"/>
    <property type="match status" value="1"/>
</dbReference>
<dbReference type="FunFam" id="2.90.10.10:FF:000002">
    <property type="entry name" value="Serine/threonine-protein kinase"/>
    <property type="match status" value="1"/>
</dbReference>
<evidence type="ECO:0000256" key="1">
    <source>
        <dbReference type="ARBA" id="ARBA00004479"/>
    </source>
</evidence>
<evidence type="ECO:0000256" key="18">
    <source>
        <dbReference type="PIRNR" id="PIRNR000641"/>
    </source>
</evidence>
<comment type="caution">
    <text evidence="25">The sequence shown here is derived from an EMBL/GenBank/DDBJ whole genome shotgun (WGS) entry which is preliminary data.</text>
</comment>
<keyword evidence="26" id="KW-1185">Reference proteome</keyword>
<dbReference type="Pfam" id="PF07714">
    <property type="entry name" value="PK_Tyr_Ser-Thr"/>
    <property type="match status" value="1"/>
</dbReference>
<dbReference type="FunFam" id="3.30.200.20:FF:000178">
    <property type="entry name" value="serine/threonine-protein kinase PBS1-like"/>
    <property type="match status" value="1"/>
</dbReference>
<gene>
    <name evidence="25" type="ORF">PVAP13_5KG455500</name>
</gene>
<dbReference type="AlphaFoldDB" id="A0A8T0SMQ8"/>
<feature type="domain" description="Protein kinase" evidence="22">
    <location>
        <begin position="473"/>
        <end position="712"/>
    </location>
</feature>
<evidence type="ECO:0000313" key="25">
    <source>
        <dbReference type="EMBL" id="KAG2599417.1"/>
    </source>
</evidence>
<feature type="transmembrane region" description="Helical" evidence="20">
    <location>
        <begin position="437"/>
        <end position="457"/>
    </location>
</feature>
<keyword evidence="2 18" id="KW-0723">Serine/threonine-protein kinase</keyword>
<dbReference type="InterPro" id="IPR036426">
    <property type="entry name" value="Bulb-type_lectin_dom_sf"/>
</dbReference>
<evidence type="ECO:0000256" key="8">
    <source>
        <dbReference type="ARBA" id="ARBA00022741"/>
    </source>
</evidence>
<dbReference type="Pfam" id="PF00954">
    <property type="entry name" value="S_locus_glycop"/>
    <property type="match status" value="1"/>
</dbReference>
<dbReference type="CDD" id="cd01098">
    <property type="entry name" value="PAN_AP_plant"/>
    <property type="match status" value="1"/>
</dbReference>
<dbReference type="InterPro" id="IPR001245">
    <property type="entry name" value="Ser-Thr/Tyr_kinase_cat_dom"/>
</dbReference>
<keyword evidence="11 20" id="KW-1133">Transmembrane helix</keyword>
<comment type="catalytic activity">
    <reaction evidence="17 18">
        <text>L-seryl-[protein] + ATP = O-phospho-L-seryl-[protein] + ADP + H(+)</text>
        <dbReference type="Rhea" id="RHEA:17989"/>
        <dbReference type="Rhea" id="RHEA-COMP:9863"/>
        <dbReference type="Rhea" id="RHEA-COMP:11604"/>
        <dbReference type="ChEBI" id="CHEBI:15378"/>
        <dbReference type="ChEBI" id="CHEBI:29999"/>
        <dbReference type="ChEBI" id="CHEBI:30616"/>
        <dbReference type="ChEBI" id="CHEBI:83421"/>
        <dbReference type="ChEBI" id="CHEBI:456216"/>
        <dbReference type="EC" id="2.7.11.1"/>
    </reaction>
</comment>